<dbReference type="GO" id="GO:0005200">
    <property type="term" value="F:structural constituent of cytoskeleton"/>
    <property type="evidence" value="ECO:0007669"/>
    <property type="project" value="TreeGrafter"/>
</dbReference>
<dbReference type="GO" id="GO:0051664">
    <property type="term" value="P:nuclear pore localization"/>
    <property type="evidence" value="ECO:0007669"/>
    <property type="project" value="TreeGrafter"/>
</dbReference>
<dbReference type="AlphaFoldDB" id="A0AAN5DCD6"/>
<reference evidence="6" key="1">
    <citation type="submission" date="2022-10" db="EMBL/GenBank/DDBJ databases">
        <title>Genome assembly of Pristionchus species.</title>
        <authorList>
            <person name="Yoshida K."/>
            <person name="Sommer R.J."/>
        </authorList>
    </citation>
    <scope>NUCLEOTIDE SEQUENCE [LARGE SCALE GENOMIC DNA]</scope>
    <source>
        <strain evidence="6">RS5460</strain>
    </source>
</reference>
<feature type="compositionally biased region" description="Polar residues" evidence="3">
    <location>
        <begin position="42"/>
        <end position="60"/>
    </location>
</feature>
<dbReference type="GO" id="GO:0006998">
    <property type="term" value="P:nuclear envelope organization"/>
    <property type="evidence" value="ECO:0007669"/>
    <property type="project" value="TreeGrafter"/>
</dbReference>
<comment type="caution">
    <text evidence="5">The sequence shown here is derived from an EMBL/GenBank/DDBJ whole genome shotgun (WGS) entry which is preliminary data.</text>
</comment>
<dbReference type="PANTHER" id="PTHR45721">
    <property type="entry name" value="LAMIN DM0-RELATED"/>
    <property type="match status" value="1"/>
</dbReference>
<evidence type="ECO:0000313" key="6">
    <source>
        <dbReference type="Proteomes" id="UP001328107"/>
    </source>
</evidence>
<keyword evidence="6" id="KW-1185">Reference proteome</keyword>
<dbReference type="GO" id="GO:0005652">
    <property type="term" value="C:nuclear lamina"/>
    <property type="evidence" value="ECO:0007669"/>
    <property type="project" value="TreeGrafter"/>
</dbReference>
<sequence>EDGVEYRSSISSRPTYTKSTRESVPSGSGNRVLKIVTESHHTSSYGSGLSPFGQNAASTIRDSREREKKEIMELNDKLANYIENVRFLEAQNRKLENDLKFLRSRSGQGSQSVRIIYETEITTAREEVVSNGKKMEDVQRDFDKYSKQLLEIKTK</sequence>
<dbReference type="GO" id="GO:0031507">
    <property type="term" value="P:heterochromatin formation"/>
    <property type="evidence" value="ECO:0007669"/>
    <property type="project" value="TreeGrafter"/>
</dbReference>
<proteinExistence type="predicted"/>
<feature type="compositionally biased region" description="Polar residues" evidence="3">
    <location>
        <begin position="8"/>
        <end position="29"/>
    </location>
</feature>
<protein>
    <recommendedName>
        <fullName evidence="4">IF rod domain-containing protein</fullName>
    </recommendedName>
</protein>
<dbReference type="PANTHER" id="PTHR45721:SF9">
    <property type="entry name" value="INTERMEDIATE FILAMENT PROTEIN IFA-2-RELATED"/>
    <property type="match status" value="1"/>
</dbReference>
<keyword evidence="2" id="KW-0175">Coiled coil</keyword>
<dbReference type="GO" id="GO:0007097">
    <property type="term" value="P:nuclear migration"/>
    <property type="evidence" value="ECO:0007669"/>
    <property type="project" value="TreeGrafter"/>
</dbReference>
<organism evidence="5 6">
    <name type="scientific">Pristionchus mayeri</name>
    <dbReference type="NCBI Taxonomy" id="1317129"/>
    <lineage>
        <taxon>Eukaryota</taxon>
        <taxon>Metazoa</taxon>
        <taxon>Ecdysozoa</taxon>
        <taxon>Nematoda</taxon>
        <taxon>Chromadorea</taxon>
        <taxon>Rhabditida</taxon>
        <taxon>Rhabditina</taxon>
        <taxon>Diplogasteromorpha</taxon>
        <taxon>Diplogasteroidea</taxon>
        <taxon>Neodiplogasteridae</taxon>
        <taxon>Pristionchus</taxon>
    </lineage>
</organism>
<feature type="region of interest" description="Disordered" evidence="3">
    <location>
        <begin position="1"/>
        <end position="64"/>
    </location>
</feature>
<dbReference type="GO" id="GO:0090435">
    <property type="term" value="P:protein localization to nuclear envelope"/>
    <property type="evidence" value="ECO:0007669"/>
    <property type="project" value="TreeGrafter"/>
</dbReference>
<keyword evidence="1" id="KW-0403">Intermediate filament</keyword>
<evidence type="ECO:0000259" key="4">
    <source>
        <dbReference type="PROSITE" id="PS51842"/>
    </source>
</evidence>
<accession>A0AAN5DCD6</accession>
<feature type="non-terminal residue" evidence="5">
    <location>
        <position position="1"/>
    </location>
</feature>
<gene>
    <name evidence="5" type="ORF">PMAYCL1PPCAC_30641</name>
</gene>
<evidence type="ECO:0000256" key="3">
    <source>
        <dbReference type="SAM" id="MobiDB-lite"/>
    </source>
</evidence>
<dbReference type="SUPFAM" id="SSF64593">
    <property type="entry name" value="Intermediate filament protein, coiled coil region"/>
    <property type="match status" value="1"/>
</dbReference>
<dbReference type="InterPro" id="IPR039008">
    <property type="entry name" value="IF_rod_dom"/>
</dbReference>
<evidence type="ECO:0000313" key="5">
    <source>
        <dbReference type="EMBL" id="GMR60446.1"/>
    </source>
</evidence>
<dbReference type="GO" id="GO:0005882">
    <property type="term" value="C:intermediate filament"/>
    <property type="evidence" value="ECO:0007669"/>
    <property type="project" value="UniProtKB-KW"/>
</dbReference>
<name>A0AAN5DCD6_9BILA</name>
<dbReference type="EMBL" id="BTRK01000006">
    <property type="protein sequence ID" value="GMR60446.1"/>
    <property type="molecule type" value="Genomic_DNA"/>
</dbReference>
<dbReference type="Proteomes" id="UP001328107">
    <property type="component" value="Unassembled WGS sequence"/>
</dbReference>
<feature type="domain" description="IF rod" evidence="4">
    <location>
        <begin position="67"/>
        <end position="155"/>
    </location>
</feature>
<evidence type="ECO:0000256" key="1">
    <source>
        <dbReference type="ARBA" id="ARBA00022754"/>
    </source>
</evidence>
<feature type="non-terminal residue" evidence="5">
    <location>
        <position position="155"/>
    </location>
</feature>
<dbReference type="PROSITE" id="PS51842">
    <property type="entry name" value="IF_ROD_2"/>
    <property type="match status" value="1"/>
</dbReference>
<evidence type="ECO:0000256" key="2">
    <source>
        <dbReference type="ARBA" id="ARBA00023054"/>
    </source>
</evidence>
<dbReference type="Pfam" id="PF00038">
    <property type="entry name" value="Filament"/>
    <property type="match status" value="1"/>
</dbReference>